<sequence length="53" mass="6163">MPILGVILTISTSHDIILFESAMCQQTIVILINKIYSYYIHKMLLRNNIRKKA</sequence>
<dbReference type="AlphaFoldDB" id="I4DSC8"/>
<name>I4DSC8_PAPPL</name>
<reference evidence="1" key="1">
    <citation type="journal article" date="2012" name="BMC Biol.">
        <title>Comprehensive microarray-based analysis for stage-specific larval camouflage pattern-associated genes in the swallowtail butterfly, Papilio xuthus.</title>
        <authorList>
            <person name="Futahashi R."/>
            <person name="Shirataki H."/>
            <person name="Narita T."/>
            <person name="Mita K."/>
            <person name="Fujiwara H."/>
        </authorList>
    </citation>
    <scope>NUCLEOTIDE SEQUENCE</scope>
    <source>
        <tissue evidence="1">Epidermis</tissue>
    </source>
</reference>
<proteinExistence type="evidence at transcript level"/>
<organism evidence="1">
    <name type="scientific">Papilio polytes</name>
    <name type="common">Common mormon</name>
    <name type="synonym">Swallowtail butterfly</name>
    <dbReference type="NCBI Taxonomy" id="76194"/>
    <lineage>
        <taxon>Eukaryota</taxon>
        <taxon>Metazoa</taxon>
        <taxon>Ecdysozoa</taxon>
        <taxon>Arthropoda</taxon>
        <taxon>Hexapoda</taxon>
        <taxon>Insecta</taxon>
        <taxon>Pterygota</taxon>
        <taxon>Neoptera</taxon>
        <taxon>Endopterygota</taxon>
        <taxon>Lepidoptera</taxon>
        <taxon>Glossata</taxon>
        <taxon>Ditrysia</taxon>
        <taxon>Papilionoidea</taxon>
        <taxon>Papilionidae</taxon>
        <taxon>Papilioninae</taxon>
        <taxon>Papilio</taxon>
    </lineage>
</organism>
<evidence type="ECO:0000313" key="1">
    <source>
        <dbReference type="EMBL" id="BAM20818.1"/>
    </source>
</evidence>
<accession>I4DSC8</accession>
<protein>
    <submittedName>
        <fullName evidence="1">Uncharacterized protein</fullName>
    </submittedName>
</protein>
<dbReference type="EMBL" id="AK405604">
    <property type="protein sequence ID" value="BAM20818.1"/>
    <property type="molecule type" value="mRNA"/>
</dbReference>